<dbReference type="Proteomes" id="UP001163603">
    <property type="component" value="Chromosome 13"/>
</dbReference>
<organism evidence="1 2">
    <name type="scientific">Pistacia integerrima</name>
    <dbReference type="NCBI Taxonomy" id="434235"/>
    <lineage>
        <taxon>Eukaryota</taxon>
        <taxon>Viridiplantae</taxon>
        <taxon>Streptophyta</taxon>
        <taxon>Embryophyta</taxon>
        <taxon>Tracheophyta</taxon>
        <taxon>Spermatophyta</taxon>
        <taxon>Magnoliopsida</taxon>
        <taxon>eudicotyledons</taxon>
        <taxon>Gunneridae</taxon>
        <taxon>Pentapetalae</taxon>
        <taxon>rosids</taxon>
        <taxon>malvids</taxon>
        <taxon>Sapindales</taxon>
        <taxon>Anacardiaceae</taxon>
        <taxon>Pistacia</taxon>
    </lineage>
</organism>
<accession>A0ACC0XB28</accession>
<name>A0ACC0XB28_9ROSI</name>
<dbReference type="EMBL" id="CM047748">
    <property type="protein sequence ID" value="KAJ0014162.1"/>
    <property type="molecule type" value="Genomic_DNA"/>
</dbReference>
<reference evidence="2" key="1">
    <citation type="journal article" date="2023" name="G3 (Bethesda)">
        <title>Genome assembly and association tests identify interacting loci associated with vigor, precocity, and sex in interspecific pistachio rootstocks.</title>
        <authorList>
            <person name="Palmer W."/>
            <person name="Jacygrad E."/>
            <person name="Sagayaradj S."/>
            <person name="Cavanaugh K."/>
            <person name="Han R."/>
            <person name="Bertier L."/>
            <person name="Beede B."/>
            <person name="Kafkas S."/>
            <person name="Golino D."/>
            <person name="Preece J."/>
            <person name="Michelmore R."/>
        </authorList>
    </citation>
    <scope>NUCLEOTIDE SEQUENCE [LARGE SCALE GENOMIC DNA]</scope>
</reference>
<comment type="caution">
    <text evidence="1">The sequence shown here is derived from an EMBL/GenBank/DDBJ whole genome shotgun (WGS) entry which is preliminary data.</text>
</comment>
<keyword evidence="2" id="KW-1185">Reference proteome</keyword>
<evidence type="ECO:0000313" key="1">
    <source>
        <dbReference type="EMBL" id="KAJ0014162.1"/>
    </source>
</evidence>
<evidence type="ECO:0000313" key="2">
    <source>
        <dbReference type="Proteomes" id="UP001163603"/>
    </source>
</evidence>
<protein>
    <submittedName>
        <fullName evidence="1">Uncharacterized protein</fullName>
    </submittedName>
</protein>
<sequence>MRGLEPVRFCTPNKGATKLRYIPFNWSTVSL</sequence>
<gene>
    <name evidence="1" type="ORF">Pint_21240</name>
</gene>
<proteinExistence type="predicted"/>